<accession>A0A8T5UVS4</accession>
<feature type="domain" description="Tyr recombinase" evidence="5">
    <location>
        <begin position="125"/>
        <end position="331"/>
    </location>
</feature>
<dbReference type="CDD" id="cd00397">
    <property type="entry name" value="DNA_BRE_C"/>
    <property type="match status" value="1"/>
</dbReference>
<keyword evidence="7" id="KW-1185">Reference proteome</keyword>
<dbReference type="Gene3D" id="1.10.443.10">
    <property type="entry name" value="Intergrase catalytic core"/>
    <property type="match status" value="1"/>
</dbReference>
<evidence type="ECO:0000256" key="3">
    <source>
        <dbReference type="ARBA" id="ARBA00023172"/>
    </source>
</evidence>
<dbReference type="PANTHER" id="PTHR30349">
    <property type="entry name" value="PHAGE INTEGRASE-RELATED"/>
    <property type="match status" value="1"/>
</dbReference>
<dbReference type="InterPro" id="IPR013762">
    <property type="entry name" value="Integrase-like_cat_sf"/>
</dbReference>
<evidence type="ECO:0000313" key="6">
    <source>
        <dbReference type="EMBL" id="MBZ2166016.1"/>
    </source>
</evidence>
<evidence type="ECO:0000256" key="2">
    <source>
        <dbReference type="ARBA" id="ARBA00023125"/>
    </source>
</evidence>
<dbReference type="SUPFAM" id="SSF56349">
    <property type="entry name" value="DNA breaking-rejoining enzymes"/>
    <property type="match status" value="1"/>
</dbReference>
<dbReference type="AlphaFoldDB" id="A0A8T5UVS4"/>
<feature type="coiled-coil region" evidence="4">
    <location>
        <begin position="343"/>
        <end position="387"/>
    </location>
</feature>
<comment type="caution">
    <text evidence="6">The sequence shown here is derived from an EMBL/GenBank/DDBJ whole genome shotgun (WGS) entry which is preliminary data.</text>
</comment>
<proteinExistence type="predicted"/>
<dbReference type="RefSeq" id="WP_223791600.1">
    <property type="nucleotide sequence ID" value="NZ_JAIOUQ010000009.1"/>
</dbReference>
<dbReference type="InterPro" id="IPR050090">
    <property type="entry name" value="Tyrosine_recombinase_XerCD"/>
</dbReference>
<dbReference type="Proteomes" id="UP000825933">
    <property type="component" value="Unassembled WGS sequence"/>
</dbReference>
<sequence length="406" mass="47393">MTETPKVTDVKKMQVFTEFCNDRSLAPTSIILYGVSLNKYISFTGKTLEELLDEAEYEEDKGIRMRKRKIQRYLNGFKQSLEDNGLAKNTITNTMTQVKSFYNANGIMLPVQPRRKSRKDRIIESYDDLPTMDEIVTFLDYCSPVYKAIVTTMLSSGMSRAEICSLTFQHLYDSISLNKQPKTLQELIDKIGELAPIPTWKITRIKTGKPYFTFSSPESSECILKYLKYYHNKYPDFNPEPTDNLFRNHNKIVTLAAMSEMFRVLNIKAGFRKVGNKYLIRPHVLRKVFATTLEKNKFPYLGTRWLLGYDLDKTTSAYFKADPDTLKQDYIEVLDQLTTNKVEIKLINQYSELNEKLDQKDEKIANMEKQIAEMEKKNKERDEFLDDLMTKKNMIKKVLEEVDKND</sequence>
<protein>
    <submittedName>
        <fullName evidence="6">Tyrosine-type recombinase/integrase</fullName>
    </submittedName>
</protein>
<dbReference type="PROSITE" id="PS51898">
    <property type="entry name" value="TYR_RECOMBINASE"/>
    <property type="match status" value="1"/>
</dbReference>
<dbReference type="InterPro" id="IPR002104">
    <property type="entry name" value="Integrase_catalytic"/>
</dbReference>
<name>A0A8T5UVS4_9EURY</name>
<dbReference type="InterPro" id="IPR011010">
    <property type="entry name" value="DNA_brk_join_enz"/>
</dbReference>
<keyword evidence="4" id="KW-0175">Coiled coil</keyword>
<dbReference type="Pfam" id="PF00589">
    <property type="entry name" value="Phage_integrase"/>
    <property type="match status" value="1"/>
</dbReference>
<dbReference type="GO" id="GO:0003677">
    <property type="term" value="F:DNA binding"/>
    <property type="evidence" value="ECO:0007669"/>
    <property type="project" value="UniProtKB-KW"/>
</dbReference>
<dbReference type="PANTHER" id="PTHR30349:SF41">
    <property type="entry name" value="INTEGRASE_RECOMBINASE PROTEIN MJ0367-RELATED"/>
    <property type="match status" value="1"/>
</dbReference>
<dbReference type="GO" id="GO:0015074">
    <property type="term" value="P:DNA integration"/>
    <property type="evidence" value="ECO:0007669"/>
    <property type="project" value="UniProtKB-KW"/>
</dbReference>
<keyword evidence="2" id="KW-0238">DNA-binding</keyword>
<keyword evidence="3" id="KW-0233">DNA recombination</keyword>
<gene>
    <name evidence="6" type="ORF">K8N75_08195</name>
</gene>
<evidence type="ECO:0000256" key="4">
    <source>
        <dbReference type="SAM" id="Coils"/>
    </source>
</evidence>
<organism evidence="6 7">
    <name type="scientific">Methanobacterium spitsbergense</name>
    <dbReference type="NCBI Taxonomy" id="2874285"/>
    <lineage>
        <taxon>Archaea</taxon>
        <taxon>Methanobacteriati</taxon>
        <taxon>Methanobacteriota</taxon>
        <taxon>Methanomada group</taxon>
        <taxon>Methanobacteria</taxon>
        <taxon>Methanobacteriales</taxon>
        <taxon>Methanobacteriaceae</taxon>
        <taxon>Methanobacterium</taxon>
    </lineage>
</organism>
<keyword evidence="1" id="KW-0229">DNA integration</keyword>
<evidence type="ECO:0000313" key="7">
    <source>
        <dbReference type="Proteomes" id="UP000825933"/>
    </source>
</evidence>
<reference evidence="7" key="1">
    <citation type="journal article" date="2022" name="Microbiol. Resour. Announc.">
        <title>Draft Genome Sequence of a Methanogenic Archaeon from West Spitsbergen Permafrost.</title>
        <authorList>
            <person name="Trubitsyn V."/>
            <person name="Rivkina E."/>
            <person name="Shcherbakova V."/>
        </authorList>
    </citation>
    <scope>NUCLEOTIDE SEQUENCE [LARGE SCALE GENOMIC DNA]</scope>
    <source>
        <strain evidence="7">VT</strain>
    </source>
</reference>
<evidence type="ECO:0000256" key="1">
    <source>
        <dbReference type="ARBA" id="ARBA00022908"/>
    </source>
</evidence>
<evidence type="ECO:0000259" key="5">
    <source>
        <dbReference type="PROSITE" id="PS51898"/>
    </source>
</evidence>
<dbReference type="EMBL" id="JAIOUQ010000009">
    <property type="protein sequence ID" value="MBZ2166016.1"/>
    <property type="molecule type" value="Genomic_DNA"/>
</dbReference>
<dbReference type="GO" id="GO:0006310">
    <property type="term" value="P:DNA recombination"/>
    <property type="evidence" value="ECO:0007669"/>
    <property type="project" value="UniProtKB-KW"/>
</dbReference>